<proteinExistence type="predicted"/>
<dbReference type="GeneID" id="71982384"/>
<organism evidence="2 3">
    <name type="scientific">Passalora fulva</name>
    <name type="common">Tomato leaf mold</name>
    <name type="synonym">Cladosporium fulvum</name>
    <dbReference type="NCBI Taxonomy" id="5499"/>
    <lineage>
        <taxon>Eukaryota</taxon>
        <taxon>Fungi</taxon>
        <taxon>Dikarya</taxon>
        <taxon>Ascomycota</taxon>
        <taxon>Pezizomycotina</taxon>
        <taxon>Dothideomycetes</taxon>
        <taxon>Dothideomycetidae</taxon>
        <taxon>Mycosphaerellales</taxon>
        <taxon>Mycosphaerellaceae</taxon>
        <taxon>Fulvia</taxon>
    </lineage>
</organism>
<evidence type="ECO:0000313" key="2">
    <source>
        <dbReference type="EMBL" id="UJO14022.1"/>
    </source>
</evidence>
<name>A0A9Q8LAX4_PASFU</name>
<dbReference type="AlphaFoldDB" id="A0A9Q8LAX4"/>
<dbReference type="KEGG" id="ffu:CLAFUR5_02506"/>
<dbReference type="RefSeq" id="XP_047758388.1">
    <property type="nucleotide sequence ID" value="XM_047901654.1"/>
</dbReference>
<protein>
    <submittedName>
        <fullName evidence="2">Uncharacterized protein</fullName>
    </submittedName>
</protein>
<feature type="region of interest" description="Disordered" evidence="1">
    <location>
        <begin position="108"/>
        <end position="138"/>
    </location>
</feature>
<feature type="region of interest" description="Disordered" evidence="1">
    <location>
        <begin position="296"/>
        <end position="332"/>
    </location>
</feature>
<feature type="region of interest" description="Disordered" evidence="1">
    <location>
        <begin position="1"/>
        <end position="25"/>
    </location>
</feature>
<accession>A0A9Q8LAX4</accession>
<dbReference type="OrthoDB" id="3867271at2759"/>
<feature type="compositionally biased region" description="Polar residues" evidence="1">
    <location>
        <begin position="62"/>
        <end position="76"/>
    </location>
</feature>
<evidence type="ECO:0000313" key="3">
    <source>
        <dbReference type="Proteomes" id="UP000756132"/>
    </source>
</evidence>
<feature type="region of interest" description="Disordered" evidence="1">
    <location>
        <begin position="41"/>
        <end position="76"/>
    </location>
</feature>
<gene>
    <name evidence="2" type="ORF">CLAFUR5_02506</name>
</gene>
<feature type="compositionally biased region" description="Basic residues" evidence="1">
    <location>
        <begin position="167"/>
        <end position="181"/>
    </location>
</feature>
<keyword evidence="3" id="KW-1185">Reference proteome</keyword>
<feature type="region of interest" description="Disordered" evidence="1">
    <location>
        <begin position="165"/>
        <end position="208"/>
    </location>
</feature>
<sequence length="332" mass="36620">MSCEVANASPFGDPNEWGKVESPGGGLDAIVNFNASFLPQDGNTVDPQLFSNSPAPNEYHHSTYNVPSNGLDQTLSAEPSPFGDYPADFNQAPSSPYFPSIEHPPQQIYHPSPLRNNAFRRSVSEPPGGPDLQQPGPPPMMFHREHHYLGKPMPRQAVQLKSLPKAKQQRPHPYQRAHTRRVNVPEPGPPFRPEHRRAHTSGGRTGPTSSPMMMMMQMPHQQQYMPHAPMMQEPQQQFVSSRVCTPVPEMPQIDPALSGSSTPMPAYMHSSPRNAVSIPLTVDELRSMIFEAVQKAVGEKEKKDSVAGVSPRNMAATVEDREEAEAAKTEDA</sequence>
<dbReference type="EMBL" id="CP090164">
    <property type="protein sequence ID" value="UJO14022.1"/>
    <property type="molecule type" value="Genomic_DNA"/>
</dbReference>
<reference evidence="2" key="1">
    <citation type="submission" date="2021-12" db="EMBL/GenBank/DDBJ databases">
        <authorList>
            <person name="Zaccaron A."/>
            <person name="Stergiopoulos I."/>
        </authorList>
    </citation>
    <scope>NUCLEOTIDE SEQUENCE</scope>
    <source>
        <strain evidence="2">Race5_Kim</strain>
    </source>
</reference>
<evidence type="ECO:0000256" key="1">
    <source>
        <dbReference type="SAM" id="MobiDB-lite"/>
    </source>
</evidence>
<reference evidence="2" key="2">
    <citation type="journal article" date="2022" name="Microb. Genom.">
        <title>A chromosome-scale genome assembly of the tomato pathogen Cladosporium fulvum reveals a compartmentalized genome architecture and the presence of a dispensable chromosome.</title>
        <authorList>
            <person name="Zaccaron A.Z."/>
            <person name="Chen L.H."/>
            <person name="Samaras A."/>
            <person name="Stergiopoulos I."/>
        </authorList>
    </citation>
    <scope>NUCLEOTIDE SEQUENCE</scope>
    <source>
        <strain evidence="2">Race5_Kim</strain>
    </source>
</reference>
<feature type="compositionally biased region" description="Polar residues" evidence="1">
    <location>
        <begin position="41"/>
        <end position="55"/>
    </location>
</feature>
<dbReference type="Proteomes" id="UP000756132">
    <property type="component" value="Chromosome 2"/>
</dbReference>